<gene>
    <name evidence="3" type="ORF">IQ276_21010</name>
</gene>
<accession>A0A8J7D1V7</accession>
<protein>
    <submittedName>
        <fullName evidence="3">Uncharacterized protein</fullName>
    </submittedName>
</protein>
<name>A0A8J7D1V7_DESMC</name>
<dbReference type="RefSeq" id="WP_193919456.1">
    <property type="nucleotide sequence ID" value="NZ_JADEXS020000001.1"/>
</dbReference>
<reference evidence="3" key="1">
    <citation type="submission" date="2020-10" db="EMBL/GenBank/DDBJ databases">
        <authorList>
            <person name="Castelo-Branco R."/>
            <person name="Eusebio N."/>
            <person name="Adriana R."/>
            <person name="Vieira A."/>
            <person name="Brugerolle De Fraissinette N."/>
            <person name="Rezende De Castro R."/>
            <person name="Schneider M.P."/>
            <person name="Vasconcelos V."/>
            <person name="Leao P.N."/>
        </authorList>
    </citation>
    <scope>NUCLEOTIDE SEQUENCE</scope>
    <source>
        <strain evidence="3">LEGE 12446</strain>
    </source>
</reference>
<dbReference type="Proteomes" id="UP000622533">
    <property type="component" value="Unassembled WGS sequence"/>
</dbReference>
<evidence type="ECO:0000313" key="3">
    <source>
        <dbReference type="EMBL" id="MBE9024813.1"/>
    </source>
</evidence>
<evidence type="ECO:0000256" key="1">
    <source>
        <dbReference type="SAM" id="MobiDB-lite"/>
    </source>
</evidence>
<comment type="caution">
    <text evidence="3">The sequence shown here is derived from an EMBL/GenBank/DDBJ whole genome shotgun (WGS) entry which is preliminary data.</text>
</comment>
<sequence>MTQPPNPQPPSSPTPPAESPLASTPLGRSTKNLVMSVLEFVDQLFYLLMGELGRTVYASIQDAIALSILLQVPGFIGKVIIGKDFSSFDVCLKENPFGASCLACFIIVTSDFLLWIVLAGRIIARFWADIKNLRKP</sequence>
<evidence type="ECO:0000313" key="4">
    <source>
        <dbReference type="Proteomes" id="UP000622533"/>
    </source>
</evidence>
<evidence type="ECO:0000256" key="2">
    <source>
        <dbReference type="SAM" id="Phobius"/>
    </source>
</evidence>
<dbReference type="EMBL" id="JADEXS010000319">
    <property type="protein sequence ID" value="MBE9024813.1"/>
    <property type="molecule type" value="Genomic_DNA"/>
</dbReference>
<feature type="transmembrane region" description="Helical" evidence="2">
    <location>
        <begin position="97"/>
        <end position="124"/>
    </location>
</feature>
<dbReference type="AlphaFoldDB" id="A0A8J7D1V7"/>
<organism evidence="3 4">
    <name type="scientific">Desmonostoc muscorum LEGE 12446</name>
    <dbReference type="NCBI Taxonomy" id="1828758"/>
    <lineage>
        <taxon>Bacteria</taxon>
        <taxon>Bacillati</taxon>
        <taxon>Cyanobacteriota</taxon>
        <taxon>Cyanophyceae</taxon>
        <taxon>Nostocales</taxon>
        <taxon>Nostocaceae</taxon>
        <taxon>Desmonostoc</taxon>
    </lineage>
</organism>
<feature type="region of interest" description="Disordered" evidence="1">
    <location>
        <begin position="1"/>
        <end position="23"/>
    </location>
</feature>
<feature type="transmembrane region" description="Helical" evidence="2">
    <location>
        <begin position="56"/>
        <end position="77"/>
    </location>
</feature>
<feature type="compositionally biased region" description="Pro residues" evidence="1">
    <location>
        <begin position="1"/>
        <end position="18"/>
    </location>
</feature>
<keyword evidence="2" id="KW-1133">Transmembrane helix</keyword>
<keyword evidence="2" id="KW-0472">Membrane</keyword>
<keyword evidence="2" id="KW-0812">Transmembrane</keyword>
<keyword evidence="4" id="KW-1185">Reference proteome</keyword>
<proteinExistence type="predicted"/>